<evidence type="ECO:0000313" key="1">
    <source>
        <dbReference type="EMBL" id="KII72685.1"/>
    </source>
</evidence>
<evidence type="ECO:0000313" key="2">
    <source>
        <dbReference type="Proteomes" id="UP000031668"/>
    </source>
</evidence>
<dbReference type="EMBL" id="JWZT01001146">
    <property type="protein sequence ID" value="KII72685.1"/>
    <property type="molecule type" value="Genomic_DNA"/>
</dbReference>
<reference evidence="1 2" key="1">
    <citation type="journal article" date="2014" name="Genome Biol. Evol.">
        <title>The genome of the myxosporean Thelohanellus kitauei shows adaptations to nutrient acquisition within its fish host.</title>
        <authorList>
            <person name="Yang Y."/>
            <person name="Xiong J."/>
            <person name="Zhou Z."/>
            <person name="Huo F."/>
            <person name="Miao W."/>
            <person name="Ran C."/>
            <person name="Liu Y."/>
            <person name="Zhang J."/>
            <person name="Feng J."/>
            <person name="Wang M."/>
            <person name="Wang M."/>
            <person name="Wang L."/>
            <person name="Yao B."/>
        </authorList>
    </citation>
    <scope>NUCLEOTIDE SEQUENCE [LARGE SCALE GENOMIC DNA]</scope>
    <source>
        <strain evidence="1">Wuqing</strain>
    </source>
</reference>
<accession>A0A0C2N8P5</accession>
<protein>
    <submittedName>
        <fullName evidence="1">Uncharacterized protein</fullName>
    </submittedName>
</protein>
<comment type="caution">
    <text evidence="1">The sequence shown here is derived from an EMBL/GenBank/DDBJ whole genome shotgun (WGS) entry which is preliminary data.</text>
</comment>
<sequence length="100" mass="11911">MHNGKQQRRTKRNYIKNWIPTFMKESIAQGLRQGVGRQNWNPNQMFPAMKAGDNVRARAPRCRNFVFTEDFCEEVKISYKMIKINGTYSTDKTNYPKRNY</sequence>
<gene>
    <name evidence="1" type="ORF">RF11_15194</name>
</gene>
<dbReference type="AlphaFoldDB" id="A0A0C2N8P5"/>
<dbReference type="Proteomes" id="UP000031668">
    <property type="component" value="Unassembled WGS sequence"/>
</dbReference>
<organism evidence="1 2">
    <name type="scientific">Thelohanellus kitauei</name>
    <name type="common">Myxosporean</name>
    <dbReference type="NCBI Taxonomy" id="669202"/>
    <lineage>
        <taxon>Eukaryota</taxon>
        <taxon>Metazoa</taxon>
        <taxon>Cnidaria</taxon>
        <taxon>Myxozoa</taxon>
        <taxon>Myxosporea</taxon>
        <taxon>Bivalvulida</taxon>
        <taxon>Platysporina</taxon>
        <taxon>Myxobolidae</taxon>
        <taxon>Thelohanellus</taxon>
    </lineage>
</organism>
<name>A0A0C2N8P5_THEKT</name>
<keyword evidence="2" id="KW-1185">Reference proteome</keyword>
<proteinExistence type="predicted"/>